<dbReference type="InterPro" id="IPR003594">
    <property type="entry name" value="HATPase_dom"/>
</dbReference>
<evidence type="ECO:0000313" key="11">
    <source>
        <dbReference type="EMBL" id="SFW31072.1"/>
    </source>
</evidence>
<dbReference type="Pfam" id="PF02518">
    <property type="entry name" value="HATPase_c"/>
    <property type="match status" value="1"/>
</dbReference>
<dbReference type="PROSITE" id="PS50109">
    <property type="entry name" value="HIS_KIN"/>
    <property type="match status" value="1"/>
</dbReference>
<dbReference type="InterPro" id="IPR036097">
    <property type="entry name" value="HisK_dim/P_sf"/>
</dbReference>
<evidence type="ECO:0000256" key="7">
    <source>
        <dbReference type="ARBA" id="ARBA00022840"/>
    </source>
</evidence>
<dbReference type="GO" id="GO:0005524">
    <property type="term" value="F:ATP binding"/>
    <property type="evidence" value="ECO:0007669"/>
    <property type="project" value="UniProtKB-KW"/>
</dbReference>
<dbReference type="PRINTS" id="PR00344">
    <property type="entry name" value="BCTRLSENSOR"/>
</dbReference>
<keyword evidence="7" id="KW-0067">ATP-binding</keyword>
<evidence type="ECO:0000256" key="1">
    <source>
        <dbReference type="ARBA" id="ARBA00000085"/>
    </source>
</evidence>
<dbReference type="Gene3D" id="1.10.287.130">
    <property type="match status" value="1"/>
</dbReference>
<dbReference type="Gene3D" id="3.30.565.10">
    <property type="entry name" value="Histidine kinase-like ATPase, C-terminal domain"/>
    <property type="match status" value="1"/>
</dbReference>
<evidence type="ECO:0000256" key="9">
    <source>
        <dbReference type="SAM" id="Phobius"/>
    </source>
</evidence>
<keyword evidence="6 11" id="KW-0418">Kinase</keyword>
<dbReference type="PANTHER" id="PTHR43065">
    <property type="entry name" value="SENSOR HISTIDINE KINASE"/>
    <property type="match status" value="1"/>
</dbReference>
<feature type="transmembrane region" description="Helical" evidence="9">
    <location>
        <begin position="12"/>
        <end position="35"/>
    </location>
</feature>
<protein>
    <recommendedName>
        <fullName evidence="2">histidine kinase</fullName>
        <ecNumber evidence="2">2.7.13.3</ecNumber>
    </recommendedName>
</protein>
<keyword evidence="9" id="KW-1133">Transmembrane helix</keyword>
<proteinExistence type="predicted"/>
<keyword evidence="9" id="KW-0812">Transmembrane</keyword>
<dbReference type="RefSeq" id="WP_072316332.1">
    <property type="nucleotide sequence ID" value="NZ_FPJE01000004.1"/>
</dbReference>
<reference evidence="11 12" key="1">
    <citation type="submission" date="2016-11" db="EMBL/GenBank/DDBJ databases">
        <authorList>
            <person name="Jaros S."/>
            <person name="Januszkiewicz K."/>
            <person name="Wedrychowicz H."/>
        </authorList>
    </citation>
    <scope>NUCLEOTIDE SEQUENCE [LARGE SCALE GENOMIC DNA]</scope>
    <source>
        <strain evidence="11 12">CGMCC 1.12145</strain>
    </source>
</reference>
<gene>
    <name evidence="11" type="ORF">SAMN02927921_01063</name>
</gene>
<dbReference type="InterPro" id="IPR005467">
    <property type="entry name" value="His_kinase_dom"/>
</dbReference>
<evidence type="ECO:0000256" key="5">
    <source>
        <dbReference type="ARBA" id="ARBA00022741"/>
    </source>
</evidence>
<dbReference type="CDD" id="cd00075">
    <property type="entry name" value="HATPase"/>
    <property type="match status" value="1"/>
</dbReference>
<dbReference type="EMBL" id="FPJE01000004">
    <property type="protein sequence ID" value="SFW31072.1"/>
    <property type="molecule type" value="Genomic_DNA"/>
</dbReference>
<evidence type="ECO:0000256" key="4">
    <source>
        <dbReference type="ARBA" id="ARBA00022679"/>
    </source>
</evidence>
<dbReference type="AlphaFoldDB" id="A0A1K1N6L1"/>
<dbReference type="OrthoDB" id="9815750at2"/>
<dbReference type="InterPro" id="IPR036890">
    <property type="entry name" value="HATPase_C_sf"/>
</dbReference>
<keyword evidence="5" id="KW-0547">Nucleotide-binding</keyword>
<evidence type="ECO:0000313" key="12">
    <source>
        <dbReference type="Proteomes" id="UP000182248"/>
    </source>
</evidence>
<keyword evidence="8" id="KW-0902">Two-component regulatory system</keyword>
<sequence length="386" mass="43866">MPLTAARHTNIAKWILIGMSVLVVSLILWNTYAFFQRFKEEERIKMQIWASAQAELLQTSDLDKDLGELPLKVLTNNTSTPMILVNVNGIITPGNMSDKMIKDPDMIQKKIRDFSRENEPLEISYKNEKLATLYYGNSEVLTKLKYYPIALILIILLFITVIILFYRTSKISDQNKLWAGMAKETAHQIGTPLSSLVGWAEILKTQDTDPTIVTEIEKDITRLQTITDRFSKIGSVPVLTPLDVIEETRTTFDYLKQRSSRLVNFEFSAPEEALMVKINRQLFSWTIENLVKNAIDAMKGKGSLRVEIKRSGKNAVIRVTDTGKGIPKSQYKTIFSPGFTTKKRGWGLGLSLVQRIIEDYHEGKVRVLHSDMGKGTTMQIMLKIAF</sequence>
<keyword evidence="12" id="KW-1185">Reference proteome</keyword>
<feature type="transmembrane region" description="Helical" evidence="9">
    <location>
        <begin position="146"/>
        <end position="166"/>
    </location>
</feature>
<evidence type="ECO:0000259" key="10">
    <source>
        <dbReference type="PROSITE" id="PS50109"/>
    </source>
</evidence>
<dbReference type="STRING" id="1150368.SAMN02927921_01063"/>
<dbReference type="SUPFAM" id="SSF47384">
    <property type="entry name" value="Homodimeric domain of signal transducing histidine kinase"/>
    <property type="match status" value="1"/>
</dbReference>
<dbReference type="GO" id="GO:0000155">
    <property type="term" value="F:phosphorelay sensor kinase activity"/>
    <property type="evidence" value="ECO:0007669"/>
    <property type="project" value="InterPro"/>
</dbReference>
<dbReference type="CDD" id="cd00082">
    <property type="entry name" value="HisKA"/>
    <property type="match status" value="1"/>
</dbReference>
<evidence type="ECO:0000256" key="8">
    <source>
        <dbReference type="ARBA" id="ARBA00023012"/>
    </source>
</evidence>
<dbReference type="InterPro" id="IPR003661">
    <property type="entry name" value="HisK_dim/P_dom"/>
</dbReference>
<keyword evidence="3" id="KW-0597">Phosphoprotein</keyword>
<dbReference type="SUPFAM" id="SSF55874">
    <property type="entry name" value="ATPase domain of HSP90 chaperone/DNA topoisomerase II/histidine kinase"/>
    <property type="match status" value="1"/>
</dbReference>
<dbReference type="PANTHER" id="PTHR43065:SF10">
    <property type="entry name" value="PEROXIDE STRESS-ACTIVATED HISTIDINE KINASE MAK3"/>
    <property type="match status" value="1"/>
</dbReference>
<dbReference type="SMART" id="SM00387">
    <property type="entry name" value="HATPase_c"/>
    <property type="match status" value="1"/>
</dbReference>
<dbReference type="InterPro" id="IPR004358">
    <property type="entry name" value="Sig_transdc_His_kin-like_C"/>
</dbReference>
<accession>A0A1K1N6L1</accession>
<evidence type="ECO:0000256" key="6">
    <source>
        <dbReference type="ARBA" id="ARBA00022777"/>
    </source>
</evidence>
<name>A0A1K1N6L1_9FLAO</name>
<feature type="domain" description="Histidine kinase" evidence="10">
    <location>
        <begin position="184"/>
        <end position="386"/>
    </location>
</feature>
<evidence type="ECO:0000256" key="2">
    <source>
        <dbReference type="ARBA" id="ARBA00012438"/>
    </source>
</evidence>
<keyword evidence="4" id="KW-0808">Transferase</keyword>
<organism evidence="11 12">
    <name type="scientific">Sinomicrobium oceani</name>
    <dbReference type="NCBI Taxonomy" id="1150368"/>
    <lineage>
        <taxon>Bacteria</taxon>
        <taxon>Pseudomonadati</taxon>
        <taxon>Bacteroidota</taxon>
        <taxon>Flavobacteriia</taxon>
        <taxon>Flavobacteriales</taxon>
        <taxon>Flavobacteriaceae</taxon>
        <taxon>Sinomicrobium</taxon>
    </lineage>
</organism>
<comment type="catalytic activity">
    <reaction evidence="1">
        <text>ATP + protein L-histidine = ADP + protein N-phospho-L-histidine.</text>
        <dbReference type="EC" id="2.7.13.3"/>
    </reaction>
</comment>
<evidence type="ECO:0000256" key="3">
    <source>
        <dbReference type="ARBA" id="ARBA00022553"/>
    </source>
</evidence>
<dbReference type="Proteomes" id="UP000182248">
    <property type="component" value="Unassembled WGS sequence"/>
</dbReference>
<dbReference type="EC" id="2.7.13.3" evidence="2"/>
<keyword evidence="9" id="KW-0472">Membrane</keyword>